<accession>A0A7E6D0E9</accession>
<evidence type="ECO:0000313" key="2">
    <source>
        <dbReference type="Proteomes" id="UP000504628"/>
    </source>
</evidence>
<dbReference type="KEGG" id="pdic:118498457"/>
<dbReference type="AlphaFoldDB" id="A0A7E6D0E9"/>
<reference evidence="3" key="1">
    <citation type="submission" date="2025-08" db="UniProtKB">
        <authorList>
            <consortium name="RefSeq"/>
        </authorList>
    </citation>
    <scope>IDENTIFICATION</scope>
    <source>
        <tissue evidence="3">Muscle</tissue>
    </source>
</reference>
<dbReference type="RefSeq" id="XP_035872441.1">
    <property type="nucleotide sequence ID" value="XM_036016548.1"/>
</dbReference>
<feature type="compositionally biased region" description="Basic and acidic residues" evidence="1">
    <location>
        <begin position="21"/>
        <end position="42"/>
    </location>
</feature>
<dbReference type="Proteomes" id="UP000504628">
    <property type="component" value="Chromosome 2"/>
</dbReference>
<dbReference type="OrthoDB" id="9809671at2759"/>
<feature type="region of interest" description="Disordered" evidence="1">
    <location>
        <begin position="1"/>
        <end position="44"/>
    </location>
</feature>
<name>A0A7E6D0E9_9CHIR</name>
<keyword evidence="2" id="KW-1185">Reference proteome</keyword>
<proteinExistence type="predicted"/>
<sequence>MADRAPGGRPSRPCVGTRRWLKGETPQEKKVVPAPRGERPRLLPELAGAAGRALWQRGRRARRALEVLPAVGGRVLRSEPEARPEDTPEEAAPEVPRAPSLRGVPPGSWDSWEGEEDREPGEPLGGRTSRTASLVSGLLTELYSCTEEEEGAGGGRGPAARGDSLDSSTEASGSDVVLGGRGGAGGSNVLQELQERPSQRHQRQYLQQKGEGLGGESWRGGGAAGAGPCRVCPGCSAHQCAPGLNEPAHRHQVCRVSFHLSLVSTGSRMHEWTYFSSPPPPTLPTVEWSSSGWRGSGGSPPHPTPPHVFVGSQRGSKVEFLISPEQL</sequence>
<organism evidence="2 3">
    <name type="scientific">Phyllostomus discolor</name>
    <name type="common">pale spear-nosed bat</name>
    <dbReference type="NCBI Taxonomy" id="89673"/>
    <lineage>
        <taxon>Eukaryota</taxon>
        <taxon>Metazoa</taxon>
        <taxon>Chordata</taxon>
        <taxon>Craniata</taxon>
        <taxon>Vertebrata</taxon>
        <taxon>Euteleostomi</taxon>
        <taxon>Mammalia</taxon>
        <taxon>Eutheria</taxon>
        <taxon>Laurasiatheria</taxon>
        <taxon>Chiroptera</taxon>
        <taxon>Yangochiroptera</taxon>
        <taxon>Phyllostomidae</taxon>
        <taxon>Phyllostominae</taxon>
        <taxon>Phyllostomus</taxon>
    </lineage>
</organism>
<protein>
    <submittedName>
        <fullName evidence="3">Uncharacterized protein LOC118498457</fullName>
    </submittedName>
</protein>
<feature type="region of interest" description="Disordered" evidence="1">
    <location>
        <begin position="288"/>
        <end position="313"/>
    </location>
</feature>
<gene>
    <name evidence="3" type="primary">LOC118498457</name>
</gene>
<evidence type="ECO:0000313" key="3">
    <source>
        <dbReference type="RefSeq" id="XP_035872441.1"/>
    </source>
</evidence>
<dbReference type="InParanoid" id="A0A7E6D0E9"/>
<feature type="region of interest" description="Disordered" evidence="1">
    <location>
        <begin position="69"/>
        <end position="220"/>
    </location>
</feature>
<feature type="compositionally biased region" description="Basic and acidic residues" evidence="1">
    <location>
        <begin position="76"/>
        <end position="86"/>
    </location>
</feature>
<dbReference type="GeneID" id="118498457"/>
<feature type="compositionally biased region" description="Gly residues" evidence="1">
    <location>
        <begin position="211"/>
        <end position="220"/>
    </location>
</feature>
<evidence type="ECO:0000256" key="1">
    <source>
        <dbReference type="SAM" id="MobiDB-lite"/>
    </source>
</evidence>